<reference evidence="1" key="1">
    <citation type="submission" date="2022-03" db="EMBL/GenBank/DDBJ databases">
        <title>Draft genome sequence of Aduncisulcus paluster, a free-living microaerophilic Fornicata.</title>
        <authorList>
            <person name="Yuyama I."/>
            <person name="Kume K."/>
            <person name="Tamura T."/>
            <person name="Inagaki Y."/>
            <person name="Hashimoto T."/>
        </authorList>
    </citation>
    <scope>NUCLEOTIDE SEQUENCE</scope>
    <source>
        <strain evidence="1">NY0171</strain>
    </source>
</reference>
<evidence type="ECO:0000313" key="1">
    <source>
        <dbReference type="EMBL" id="GKT28251.1"/>
    </source>
</evidence>
<comment type="caution">
    <text evidence="1">The sequence shown here is derived from an EMBL/GenBank/DDBJ whole genome shotgun (WGS) entry which is preliminary data.</text>
</comment>
<evidence type="ECO:0008006" key="5">
    <source>
        <dbReference type="Google" id="ProtNLM"/>
    </source>
</evidence>
<evidence type="ECO:0000313" key="4">
    <source>
        <dbReference type="Proteomes" id="UP001057375"/>
    </source>
</evidence>
<organism evidence="1 4">
    <name type="scientific">Aduncisulcus paluster</name>
    <dbReference type="NCBI Taxonomy" id="2918883"/>
    <lineage>
        <taxon>Eukaryota</taxon>
        <taxon>Metamonada</taxon>
        <taxon>Carpediemonas-like organisms</taxon>
        <taxon>Aduncisulcus</taxon>
    </lineage>
</organism>
<evidence type="ECO:0000313" key="2">
    <source>
        <dbReference type="EMBL" id="GKT28255.1"/>
    </source>
</evidence>
<evidence type="ECO:0000313" key="3">
    <source>
        <dbReference type="EMBL" id="GKT28268.1"/>
    </source>
</evidence>
<dbReference type="EMBL" id="BQXS01019571">
    <property type="protein sequence ID" value="GKT28251.1"/>
    <property type="molecule type" value="Genomic_DNA"/>
</dbReference>
<proteinExistence type="predicted"/>
<dbReference type="Proteomes" id="UP001057375">
    <property type="component" value="Unassembled WGS sequence"/>
</dbReference>
<name>A0ABQ5K6Q1_9EUKA</name>
<dbReference type="EMBL" id="BQXS01019580">
    <property type="protein sequence ID" value="GKT28268.1"/>
    <property type="molecule type" value="Genomic_DNA"/>
</dbReference>
<accession>A0ABQ5K6Q1</accession>
<feature type="non-terminal residue" evidence="1">
    <location>
        <position position="21"/>
    </location>
</feature>
<keyword evidence="4" id="KW-1185">Reference proteome</keyword>
<dbReference type="EMBL" id="BQXS01019573">
    <property type="protein sequence ID" value="GKT28255.1"/>
    <property type="molecule type" value="Genomic_DNA"/>
</dbReference>
<protein>
    <recommendedName>
        <fullName evidence="5">30S ribosomal protein S11</fullName>
    </recommendedName>
</protein>
<gene>
    <name evidence="1" type="ORF">ADUPG1_014701</name>
    <name evidence="2" type="ORF">ADUPG1_014702</name>
    <name evidence="3" type="ORF">ADUPG1_014703</name>
</gene>
<sequence>MAKKTKKTQVKHKIITKEFVS</sequence>